<dbReference type="GO" id="GO:0000978">
    <property type="term" value="F:RNA polymerase II cis-regulatory region sequence-specific DNA binding"/>
    <property type="evidence" value="ECO:0007669"/>
    <property type="project" value="TreeGrafter"/>
</dbReference>
<evidence type="ECO:0000256" key="3">
    <source>
        <dbReference type="ARBA" id="ARBA00022782"/>
    </source>
</evidence>
<feature type="compositionally biased region" description="Polar residues" evidence="10">
    <location>
        <begin position="763"/>
        <end position="784"/>
    </location>
</feature>
<dbReference type="SUPFAM" id="SSF46785">
    <property type="entry name" value="Winged helix' DNA-binding domain"/>
    <property type="match status" value="1"/>
</dbReference>
<feature type="region of interest" description="Disordered" evidence="10">
    <location>
        <begin position="739"/>
        <end position="785"/>
    </location>
</feature>
<organism evidence="12">
    <name type="scientific">Capitella teleta</name>
    <name type="common">Polychaete worm</name>
    <dbReference type="NCBI Taxonomy" id="283909"/>
    <lineage>
        <taxon>Eukaryota</taxon>
        <taxon>Metazoa</taxon>
        <taxon>Spiralia</taxon>
        <taxon>Lophotrochozoa</taxon>
        <taxon>Annelida</taxon>
        <taxon>Polychaeta</taxon>
        <taxon>Sedentaria</taxon>
        <taxon>Scolecida</taxon>
        <taxon>Capitellidae</taxon>
        <taxon>Capitella</taxon>
    </lineage>
</organism>
<dbReference type="Proteomes" id="UP000014760">
    <property type="component" value="Unassembled WGS sequence"/>
</dbReference>
<dbReference type="GO" id="GO:0005634">
    <property type="term" value="C:nucleus"/>
    <property type="evidence" value="ECO:0007669"/>
    <property type="project" value="UniProtKB-SubCell"/>
</dbReference>
<evidence type="ECO:0000313" key="13">
    <source>
        <dbReference type="EnsemblMetazoa" id="CapteP220726"/>
    </source>
</evidence>
<reference evidence="12 14" key="2">
    <citation type="journal article" date="2013" name="Nature">
        <title>Insights into bilaterian evolution from three spiralian genomes.</title>
        <authorList>
            <person name="Simakov O."/>
            <person name="Marletaz F."/>
            <person name="Cho S.J."/>
            <person name="Edsinger-Gonzales E."/>
            <person name="Havlak P."/>
            <person name="Hellsten U."/>
            <person name="Kuo D.H."/>
            <person name="Larsson T."/>
            <person name="Lv J."/>
            <person name="Arendt D."/>
            <person name="Savage R."/>
            <person name="Osoegawa K."/>
            <person name="de Jong P."/>
            <person name="Grimwood J."/>
            <person name="Chapman J.A."/>
            <person name="Shapiro H."/>
            <person name="Aerts A."/>
            <person name="Otillar R.P."/>
            <person name="Terry A.Y."/>
            <person name="Boore J.L."/>
            <person name="Grigoriev I.V."/>
            <person name="Lindberg D.R."/>
            <person name="Seaver E.C."/>
            <person name="Weisblat D.A."/>
            <person name="Putnam N.H."/>
            <person name="Rokhsar D.S."/>
        </authorList>
    </citation>
    <scope>NUCLEOTIDE SEQUENCE</scope>
    <source>
        <strain evidence="12 14">I ESC-2004</strain>
    </source>
</reference>
<evidence type="ECO:0000256" key="1">
    <source>
        <dbReference type="ARBA" id="ARBA00004123"/>
    </source>
</evidence>
<dbReference type="InterPro" id="IPR036388">
    <property type="entry name" value="WH-like_DNA-bd_sf"/>
</dbReference>
<keyword evidence="3" id="KW-0221">Differentiation</keyword>
<dbReference type="AlphaFoldDB" id="R7TF24"/>
<evidence type="ECO:0000313" key="14">
    <source>
        <dbReference type="Proteomes" id="UP000014760"/>
    </source>
</evidence>
<keyword evidence="6" id="KW-0804">Transcription</keyword>
<dbReference type="InterPro" id="IPR057321">
    <property type="entry name" value="RFX1-4/6/8-like_BCD"/>
</dbReference>
<keyword evidence="4" id="KW-0805">Transcription regulation</keyword>
<dbReference type="OrthoDB" id="10056949at2759"/>
<reference evidence="14" key="1">
    <citation type="submission" date="2012-12" db="EMBL/GenBank/DDBJ databases">
        <authorList>
            <person name="Hellsten U."/>
            <person name="Grimwood J."/>
            <person name="Chapman J.A."/>
            <person name="Shapiro H."/>
            <person name="Aerts A."/>
            <person name="Otillar R.P."/>
            <person name="Terry A.Y."/>
            <person name="Boore J.L."/>
            <person name="Simakov O."/>
            <person name="Marletaz F."/>
            <person name="Cho S.-J."/>
            <person name="Edsinger-Gonzales E."/>
            <person name="Havlak P."/>
            <person name="Kuo D.-H."/>
            <person name="Larsson T."/>
            <person name="Lv J."/>
            <person name="Arendt D."/>
            <person name="Savage R."/>
            <person name="Osoegawa K."/>
            <person name="de Jong P."/>
            <person name="Lindberg D.R."/>
            <person name="Seaver E.C."/>
            <person name="Weisblat D.A."/>
            <person name="Putnam N.H."/>
            <person name="Grigoriev I.V."/>
            <person name="Rokhsar D.S."/>
        </authorList>
    </citation>
    <scope>NUCLEOTIDE SEQUENCE</scope>
    <source>
        <strain evidence="14">I ESC-2004</strain>
    </source>
</reference>
<dbReference type="EMBL" id="KB310159">
    <property type="protein sequence ID" value="ELT92343.1"/>
    <property type="molecule type" value="Genomic_DNA"/>
</dbReference>
<feature type="compositionally biased region" description="Basic and acidic residues" evidence="10">
    <location>
        <begin position="51"/>
        <end position="60"/>
    </location>
</feature>
<dbReference type="InterPro" id="IPR036390">
    <property type="entry name" value="WH_DNA-bd_sf"/>
</dbReference>
<dbReference type="OMA" id="CDQDIEL"/>
<evidence type="ECO:0000313" key="12">
    <source>
        <dbReference type="EMBL" id="ELT92343.1"/>
    </source>
</evidence>
<reference evidence="13" key="3">
    <citation type="submission" date="2015-06" db="UniProtKB">
        <authorList>
            <consortium name="EnsemblMetazoa"/>
        </authorList>
    </citation>
    <scope>IDENTIFICATION</scope>
</reference>
<feature type="compositionally biased region" description="Low complexity" evidence="10">
    <location>
        <begin position="26"/>
        <end position="35"/>
    </location>
</feature>
<feature type="domain" description="RFX-type winged-helix" evidence="11">
    <location>
        <begin position="69"/>
        <end position="144"/>
    </location>
</feature>
<dbReference type="Pfam" id="PF02257">
    <property type="entry name" value="RFX_DNA_binding"/>
    <property type="match status" value="1"/>
</dbReference>
<dbReference type="HOGENOM" id="CLU_346217_0_0_1"/>
<evidence type="ECO:0000256" key="8">
    <source>
        <dbReference type="ARBA" id="ARBA00072476"/>
    </source>
</evidence>
<evidence type="ECO:0000259" key="11">
    <source>
        <dbReference type="PROSITE" id="PS51526"/>
    </source>
</evidence>
<dbReference type="Pfam" id="PF25340">
    <property type="entry name" value="BCD_RFX"/>
    <property type="match status" value="1"/>
</dbReference>
<keyword evidence="7" id="KW-0539">Nucleus</keyword>
<dbReference type="GO" id="GO:0030154">
    <property type="term" value="P:cell differentiation"/>
    <property type="evidence" value="ECO:0007669"/>
    <property type="project" value="UniProtKB-KW"/>
</dbReference>
<keyword evidence="14" id="KW-1185">Reference proteome</keyword>
<dbReference type="Gene3D" id="1.10.10.10">
    <property type="entry name" value="Winged helix-like DNA-binding domain superfamily/Winged helix DNA-binding domain"/>
    <property type="match status" value="1"/>
</dbReference>
<feature type="compositionally biased region" description="Polar residues" evidence="10">
    <location>
        <begin position="742"/>
        <end position="751"/>
    </location>
</feature>
<dbReference type="EMBL" id="AMQN01002830">
    <property type="status" value="NOT_ANNOTATED_CDS"/>
    <property type="molecule type" value="Genomic_DNA"/>
</dbReference>
<dbReference type="STRING" id="283909.R7TF24"/>
<evidence type="ECO:0000256" key="4">
    <source>
        <dbReference type="ARBA" id="ARBA00023015"/>
    </source>
</evidence>
<evidence type="ECO:0000256" key="6">
    <source>
        <dbReference type="ARBA" id="ARBA00023163"/>
    </source>
</evidence>
<evidence type="ECO:0000256" key="5">
    <source>
        <dbReference type="ARBA" id="ARBA00023125"/>
    </source>
</evidence>
<evidence type="ECO:0000256" key="7">
    <source>
        <dbReference type="ARBA" id="ARBA00023242"/>
    </source>
</evidence>
<dbReference type="PANTHER" id="PTHR12619">
    <property type="entry name" value="RFX TRANSCRIPTION FACTOR FAMILY"/>
    <property type="match status" value="1"/>
</dbReference>
<feature type="region of interest" description="Disordered" evidence="10">
    <location>
        <begin position="1"/>
        <end position="60"/>
    </location>
</feature>
<dbReference type="PANTHER" id="PTHR12619:SF28">
    <property type="entry name" value="DNA-BINDING PROTEIN RFX6"/>
    <property type="match status" value="1"/>
</dbReference>
<name>R7TF24_CAPTE</name>
<accession>R7TF24</accession>
<dbReference type="InterPro" id="IPR039779">
    <property type="entry name" value="RFX-like"/>
</dbReference>
<evidence type="ECO:0000256" key="9">
    <source>
        <dbReference type="ARBA" id="ARBA00077088"/>
    </source>
</evidence>
<dbReference type="FunFam" id="1.10.10.10:FF:000211">
    <property type="entry name" value="Regulatory factor X, 6"/>
    <property type="match status" value="1"/>
</dbReference>
<dbReference type="InterPro" id="IPR003150">
    <property type="entry name" value="DNA-bd_RFX"/>
</dbReference>
<keyword evidence="2" id="KW-0217">Developmental protein</keyword>
<dbReference type="PROSITE" id="PS51526">
    <property type="entry name" value="RFX_DBD"/>
    <property type="match status" value="1"/>
</dbReference>
<dbReference type="GO" id="GO:0000981">
    <property type="term" value="F:DNA-binding transcription factor activity, RNA polymerase II-specific"/>
    <property type="evidence" value="ECO:0007669"/>
    <property type="project" value="TreeGrafter"/>
</dbReference>
<sequence length="816" mass="92721">MTEKNKIGHAIVRDSYNASESDSDISDSVSETEVSSKPESISPGQGVIKSEQTRRTQSIKDKKRQTALTLQWLEENYCNCEGVCLPRNVVYNHYLDFCRQESLEPACAATFGKTIRQKYPHVTTRRLGTRGHSKYHYYGIGIRETSQYYHSVYSGKGLTRRVKIYMYNIKNVPESRIMVNVFRYYSLAVYQQQLITVLDHVNKIVKIRNVYINLIKMKGGFTRKYSLCSKMGTLLPDFPRAAYLIVPDNQTREKMETFLMMYRTHCQCILDTAINANFKEIETYLLHFWQGLPEHLLSMLTSELTIDIICICDSILHKTLIDVLIPSTMQEMPENLLRDTLHFAQYWERWVTSSLEGLPQKLSEKKTAVARRFSQSLKRQSSFLHLAQTARPVLFDAQLVNQMISDLDKIDLHTIGSHAMCGSPEDGPENLREFKELLRKQATIEAFIEWLDANVEQKIIKPSKQNGKNIQRRGQDFLLKWSFFGARISHNLTLNNAKSFASIHLIRLLLDEYMLLAIESQLQNDKERELQHILDKHTRPDEHGCRPSVSTTPGSVFLVNPARTIAKSPAGFPLKREHSVSYLDSTYEATYANEGYGPVDNHLSQLDALTRTMPHSNPMLTPPMSPIVPPNRPSSWYAGNSSGSFLPATHPYYFEGNSWNAPSSPYQATIRSNPYSGKVSNSEQYEAYAMASGHAPGFESFPNDYYSNSGYHGYTADCSQAVDPVYSKPSAEHVSVIHRHSSTQNMSSYQSGEMDPLNMLERTPQNKTSEAASSAQGSRPSLIQDNYGFNAMTSQDLPEFNPYTDLSSIHSASYMI</sequence>
<proteinExistence type="predicted"/>
<protein>
    <recommendedName>
        <fullName evidence="8">DNA-binding protein RFX6</fullName>
    </recommendedName>
    <alternativeName>
        <fullName evidence="9">Regulatory factor X 6</fullName>
    </alternativeName>
</protein>
<gene>
    <name evidence="12" type="ORF">CAPTEDRAFT_220726</name>
</gene>
<keyword evidence="5" id="KW-0238">DNA-binding</keyword>
<evidence type="ECO:0000256" key="10">
    <source>
        <dbReference type="SAM" id="MobiDB-lite"/>
    </source>
</evidence>
<comment type="subcellular location">
    <subcellularLocation>
        <location evidence="1">Nucleus</location>
    </subcellularLocation>
</comment>
<evidence type="ECO:0000256" key="2">
    <source>
        <dbReference type="ARBA" id="ARBA00022473"/>
    </source>
</evidence>
<dbReference type="EnsemblMetazoa" id="CapteT220726">
    <property type="protein sequence ID" value="CapteP220726"/>
    <property type="gene ID" value="CapteG220726"/>
</dbReference>